<accession>A0A4Y7RNN8</accession>
<keyword evidence="2" id="KW-1185">Reference proteome</keyword>
<gene>
    <name evidence="1" type="ORF">Pmgp_02370</name>
</gene>
<organism evidence="1 2">
    <name type="scientific">Pelotomaculum propionicicum</name>
    <dbReference type="NCBI Taxonomy" id="258475"/>
    <lineage>
        <taxon>Bacteria</taxon>
        <taxon>Bacillati</taxon>
        <taxon>Bacillota</taxon>
        <taxon>Clostridia</taxon>
        <taxon>Eubacteriales</taxon>
        <taxon>Desulfotomaculaceae</taxon>
        <taxon>Pelotomaculum</taxon>
    </lineage>
</organism>
<evidence type="ECO:0008006" key="3">
    <source>
        <dbReference type="Google" id="ProtNLM"/>
    </source>
</evidence>
<evidence type="ECO:0000313" key="1">
    <source>
        <dbReference type="EMBL" id="TEB10461.1"/>
    </source>
</evidence>
<dbReference type="RefSeq" id="WP_134214190.1">
    <property type="nucleotide sequence ID" value="NZ_QFFZ01000026.1"/>
</dbReference>
<dbReference type="AlphaFoldDB" id="A0A4Y7RNN8"/>
<comment type="caution">
    <text evidence="1">The sequence shown here is derived from an EMBL/GenBank/DDBJ whole genome shotgun (WGS) entry which is preliminary data.</text>
</comment>
<proteinExistence type="predicted"/>
<dbReference type="Proteomes" id="UP000297597">
    <property type="component" value="Unassembled WGS sequence"/>
</dbReference>
<protein>
    <recommendedName>
        <fullName evidence="3">Lipoprotein</fullName>
    </recommendedName>
</protein>
<evidence type="ECO:0000313" key="2">
    <source>
        <dbReference type="Proteomes" id="UP000297597"/>
    </source>
</evidence>
<dbReference type="PROSITE" id="PS51257">
    <property type="entry name" value="PROKAR_LIPOPROTEIN"/>
    <property type="match status" value="1"/>
</dbReference>
<dbReference type="EMBL" id="QFFZ01000026">
    <property type="protein sequence ID" value="TEB10461.1"/>
    <property type="molecule type" value="Genomic_DNA"/>
</dbReference>
<dbReference type="OrthoDB" id="42274at2"/>
<sequence length="355" mass="41418">MKKKVFRLLGIIVLISMVSTTFLISGCIPWKSNKVVQKPLVIKAEDFSVFLFESSEEIYRANVKSQAMWAGLREQADRDPGYAAHYSWLYDTYSKWDDHRRSQLNQIMADYLPQPMAERLIQKGKQGAGLDEIIQFMKDDRSFSKNRSTLVDFYSWYGANYALPHYNQIQPLLKQKADAATARVDKDFDIVRFMEKETGIKLKEKPDVLELMISMRLIGASGFSREKDSLYTIRWNSSQEKIWAMAFNELNQQFFRTFTGGWSFKYLAGKLKKDEKLMNKYKEDVPYTWEGWIEENLTEGFARYLNVRAGISQDVGEGVYIFDHEYAQALVNGFDVQKTSLEDFTTKFLKDKYNI</sequence>
<reference evidence="1 2" key="1">
    <citation type="journal article" date="2018" name="Environ. Microbiol.">
        <title>Novel energy conservation strategies and behaviour of Pelotomaculum schinkii driving syntrophic propionate catabolism.</title>
        <authorList>
            <person name="Hidalgo-Ahumada C.A.P."/>
            <person name="Nobu M.K."/>
            <person name="Narihiro T."/>
            <person name="Tamaki H."/>
            <person name="Liu W.T."/>
            <person name="Kamagata Y."/>
            <person name="Stams A.J.M."/>
            <person name="Imachi H."/>
            <person name="Sousa D.Z."/>
        </authorList>
    </citation>
    <scope>NUCLEOTIDE SEQUENCE [LARGE SCALE GENOMIC DNA]</scope>
    <source>
        <strain evidence="1 2">MGP</strain>
    </source>
</reference>
<name>A0A4Y7RNN8_9FIRM</name>